<dbReference type="AlphaFoldDB" id="T1JHA8"/>
<evidence type="ECO:0000256" key="3">
    <source>
        <dbReference type="ARBA" id="ARBA00022989"/>
    </source>
</evidence>
<proteinExistence type="inferred from homology"/>
<protein>
    <submittedName>
        <fullName evidence="8">Uncharacterized protein</fullName>
    </submittedName>
</protein>
<dbReference type="GO" id="GO:0016020">
    <property type="term" value="C:membrane"/>
    <property type="evidence" value="ECO:0007669"/>
    <property type="project" value="UniProtKB-SubCell"/>
</dbReference>
<evidence type="ECO:0000313" key="8">
    <source>
        <dbReference type="EnsemblMetazoa" id="SMAR013239-PA"/>
    </source>
</evidence>
<keyword evidence="9" id="KW-1185">Reference proteome</keyword>
<evidence type="ECO:0000313" key="9">
    <source>
        <dbReference type="Proteomes" id="UP000014500"/>
    </source>
</evidence>
<sequence length="190" mass="20637">MIFSQDADEKEIQEINHINKTNQTNVSNGVVHQGDDQPTPVHHRSKAVNNQDKITNGYPKTNNNNVNDHSDEKQKKHIVGYLNLMANSIDNFTHGLAVAGSSLSAPKWILTAGVGILGAITALSVDSIDSLAGMCVIWILPFTAGGFLNIALVNVLPELLREKNPKESVKQMLLLILGILIMAGMSLLCF</sequence>
<dbReference type="Pfam" id="PF02535">
    <property type="entry name" value="Zip"/>
    <property type="match status" value="1"/>
</dbReference>
<dbReference type="PhylomeDB" id="T1JHA8"/>
<evidence type="ECO:0000256" key="6">
    <source>
        <dbReference type="SAM" id="MobiDB-lite"/>
    </source>
</evidence>
<feature type="compositionally biased region" description="Polar residues" evidence="6">
    <location>
        <begin position="51"/>
        <end position="67"/>
    </location>
</feature>
<name>T1JHA8_STRMM</name>
<feature type="region of interest" description="Disordered" evidence="6">
    <location>
        <begin position="51"/>
        <end position="72"/>
    </location>
</feature>
<dbReference type="Proteomes" id="UP000014500">
    <property type="component" value="Unassembled WGS sequence"/>
</dbReference>
<dbReference type="EMBL" id="JH431574">
    <property type="status" value="NOT_ANNOTATED_CDS"/>
    <property type="molecule type" value="Genomic_DNA"/>
</dbReference>
<reference evidence="9" key="1">
    <citation type="submission" date="2011-05" db="EMBL/GenBank/DDBJ databases">
        <authorList>
            <person name="Richards S.R."/>
            <person name="Qu J."/>
            <person name="Jiang H."/>
            <person name="Jhangiani S.N."/>
            <person name="Agravi P."/>
            <person name="Goodspeed R."/>
            <person name="Gross S."/>
            <person name="Mandapat C."/>
            <person name="Jackson L."/>
            <person name="Mathew T."/>
            <person name="Pu L."/>
            <person name="Thornton R."/>
            <person name="Saada N."/>
            <person name="Wilczek-Boney K.B."/>
            <person name="Lee S."/>
            <person name="Kovar C."/>
            <person name="Wu Y."/>
            <person name="Scherer S.E."/>
            <person name="Worley K.C."/>
            <person name="Muzny D.M."/>
            <person name="Gibbs R."/>
        </authorList>
    </citation>
    <scope>NUCLEOTIDE SEQUENCE</scope>
    <source>
        <strain evidence="9">Brora</strain>
    </source>
</reference>
<organism evidence="8 9">
    <name type="scientific">Strigamia maritima</name>
    <name type="common">European centipede</name>
    <name type="synonym">Geophilus maritimus</name>
    <dbReference type="NCBI Taxonomy" id="126957"/>
    <lineage>
        <taxon>Eukaryota</taxon>
        <taxon>Metazoa</taxon>
        <taxon>Ecdysozoa</taxon>
        <taxon>Arthropoda</taxon>
        <taxon>Myriapoda</taxon>
        <taxon>Chilopoda</taxon>
        <taxon>Pleurostigmophora</taxon>
        <taxon>Geophilomorpha</taxon>
        <taxon>Linotaeniidae</taxon>
        <taxon>Strigamia</taxon>
    </lineage>
</organism>
<dbReference type="InterPro" id="IPR003689">
    <property type="entry name" value="ZIP"/>
</dbReference>
<dbReference type="PANTHER" id="PTHR16950:SF16">
    <property type="entry name" value="ZINC TRANSPORTER ZIP13"/>
    <property type="match status" value="1"/>
</dbReference>
<keyword evidence="4 7" id="KW-0472">Membrane</keyword>
<keyword evidence="3 7" id="KW-1133">Transmembrane helix</keyword>
<evidence type="ECO:0000256" key="1">
    <source>
        <dbReference type="ARBA" id="ARBA00004141"/>
    </source>
</evidence>
<evidence type="ECO:0000256" key="5">
    <source>
        <dbReference type="ARBA" id="ARBA00038485"/>
    </source>
</evidence>
<dbReference type="HOGENOM" id="CLU_1543931_0_0_1"/>
<feature type="transmembrane region" description="Helical" evidence="7">
    <location>
        <begin position="131"/>
        <end position="156"/>
    </location>
</feature>
<reference evidence="8" key="2">
    <citation type="submission" date="2015-02" db="UniProtKB">
        <authorList>
            <consortium name="EnsemblMetazoa"/>
        </authorList>
    </citation>
    <scope>IDENTIFICATION</scope>
</reference>
<dbReference type="eggNOG" id="KOG2694">
    <property type="taxonomic scope" value="Eukaryota"/>
</dbReference>
<dbReference type="PANTHER" id="PTHR16950">
    <property type="entry name" value="ZINC TRANSPORTER SLC39A7 HISTIDINE-RICH MEMBRANE PROTEIN KE4"/>
    <property type="match status" value="1"/>
</dbReference>
<feature type="transmembrane region" description="Helical" evidence="7">
    <location>
        <begin position="168"/>
        <end position="188"/>
    </location>
</feature>
<dbReference type="GO" id="GO:0005385">
    <property type="term" value="F:zinc ion transmembrane transporter activity"/>
    <property type="evidence" value="ECO:0007669"/>
    <property type="project" value="TreeGrafter"/>
</dbReference>
<feature type="transmembrane region" description="Helical" evidence="7">
    <location>
        <begin position="108"/>
        <end position="125"/>
    </location>
</feature>
<keyword evidence="2 7" id="KW-0812">Transmembrane</keyword>
<evidence type="ECO:0000256" key="2">
    <source>
        <dbReference type="ARBA" id="ARBA00022692"/>
    </source>
</evidence>
<evidence type="ECO:0000256" key="7">
    <source>
        <dbReference type="SAM" id="Phobius"/>
    </source>
</evidence>
<comment type="subcellular location">
    <subcellularLocation>
        <location evidence="1">Membrane</location>
        <topology evidence="1">Multi-pass membrane protein</topology>
    </subcellularLocation>
</comment>
<evidence type="ECO:0000256" key="4">
    <source>
        <dbReference type="ARBA" id="ARBA00023136"/>
    </source>
</evidence>
<dbReference type="GO" id="GO:0006882">
    <property type="term" value="P:intracellular zinc ion homeostasis"/>
    <property type="evidence" value="ECO:0007669"/>
    <property type="project" value="TreeGrafter"/>
</dbReference>
<comment type="similarity">
    <text evidence="5">Belongs to the ZIP transporter (TC 2.A.5) family. KE4/Catsup subfamily.</text>
</comment>
<dbReference type="STRING" id="126957.T1JHA8"/>
<dbReference type="EnsemblMetazoa" id="SMAR013239-RA">
    <property type="protein sequence ID" value="SMAR013239-PA"/>
    <property type="gene ID" value="SMAR013239"/>
</dbReference>
<accession>T1JHA8</accession>